<sequence>MTKYLALSIILFSFGVSADIEGSACVPDSGNRYIDEITAKAKAKGALSHELGATVTAKTRLETVTEESANNIQTKDVLTEEINLKSKHQITGVQTVFSDYKLLNGERYYCVELTQ</sequence>
<evidence type="ECO:0000313" key="3">
    <source>
        <dbReference type="Proteomes" id="UP000186905"/>
    </source>
</evidence>
<gene>
    <name evidence="2" type="ORF">BIT28_24610</name>
</gene>
<proteinExistence type="predicted"/>
<feature type="chain" id="PRO_5010316174" description="DUF3316 domain-containing protein" evidence="1">
    <location>
        <begin position="19"/>
        <end position="115"/>
    </location>
</feature>
<accession>A0A1Q9GCS6</accession>
<evidence type="ECO:0008006" key="4">
    <source>
        <dbReference type="Google" id="ProtNLM"/>
    </source>
</evidence>
<evidence type="ECO:0000256" key="1">
    <source>
        <dbReference type="SAM" id="SignalP"/>
    </source>
</evidence>
<feature type="signal peptide" evidence="1">
    <location>
        <begin position="1"/>
        <end position="18"/>
    </location>
</feature>
<organism evidence="2 3">
    <name type="scientific">Photobacterium proteolyticum</name>
    <dbReference type="NCBI Taxonomy" id="1903952"/>
    <lineage>
        <taxon>Bacteria</taxon>
        <taxon>Pseudomonadati</taxon>
        <taxon>Pseudomonadota</taxon>
        <taxon>Gammaproteobacteria</taxon>
        <taxon>Vibrionales</taxon>
        <taxon>Vibrionaceae</taxon>
        <taxon>Photobacterium</taxon>
    </lineage>
</organism>
<reference evidence="2 3" key="1">
    <citation type="submission" date="2016-09" db="EMBL/GenBank/DDBJ databases">
        <title>Photobacterium proteolyticum sp. nov. a protease producing bacterium isolated from ocean sediments of Laizhou Bay.</title>
        <authorList>
            <person name="Li Y."/>
        </authorList>
    </citation>
    <scope>NUCLEOTIDE SEQUENCE [LARGE SCALE GENOMIC DNA]</scope>
    <source>
        <strain evidence="2 3">13-12</strain>
    </source>
</reference>
<keyword evidence="1" id="KW-0732">Signal</keyword>
<name>A0A1Q9GCS6_9GAMM</name>
<dbReference type="Proteomes" id="UP000186905">
    <property type="component" value="Unassembled WGS sequence"/>
</dbReference>
<dbReference type="RefSeq" id="WP_075767181.1">
    <property type="nucleotide sequence ID" value="NZ_MJIL01000092.1"/>
</dbReference>
<protein>
    <recommendedName>
        <fullName evidence="4">DUF3316 domain-containing protein</fullName>
    </recommendedName>
</protein>
<dbReference type="AlphaFoldDB" id="A0A1Q9GCS6"/>
<dbReference type="EMBL" id="MJIL01000092">
    <property type="protein sequence ID" value="OLQ72205.1"/>
    <property type="molecule type" value="Genomic_DNA"/>
</dbReference>
<evidence type="ECO:0000313" key="2">
    <source>
        <dbReference type="EMBL" id="OLQ72205.1"/>
    </source>
</evidence>
<comment type="caution">
    <text evidence="2">The sequence shown here is derived from an EMBL/GenBank/DDBJ whole genome shotgun (WGS) entry which is preliminary data.</text>
</comment>
<dbReference type="STRING" id="1903952.BIT28_24610"/>
<keyword evidence="3" id="KW-1185">Reference proteome</keyword>